<dbReference type="InterPro" id="IPR039425">
    <property type="entry name" value="RNA_pol_sigma-70-like"/>
</dbReference>
<dbReference type="AlphaFoldDB" id="A0A552UZG0"/>
<name>A0A552UZG0_9FLAO</name>
<keyword evidence="1" id="KW-0805">Transcription regulation</keyword>
<keyword evidence="6" id="KW-1185">Reference proteome</keyword>
<dbReference type="EMBL" id="VJVZ01000008">
    <property type="protein sequence ID" value="TRW23605.1"/>
    <property type="molecule type" value="Genomic_DNA"/>
</dbReference>
<dbReference type="PANTHER" id="PTHR43133:SF46">
    <property type="entry name" value="RNA POLYMERASE SIGMA-70 FACTOR ECF SUBFAMILY"/>
    <property type="match status" value="1"/>
</dbReference>
<sequence>MPQYADYSDKELSFLLRQGDELAYAEIYDRFKGLLFVHAYKRLNNQEEAEDVLHDLFAALWDRRMELPIETNLPAYLYTAVRNRIFKIIAHKKITTAYLAQSQKTDVKEYGATDHLVRIKAGF</sequence>
<dbReference type="RefSeq" id="WP_143373862.1">
    <property type="nucleotide sequence ID" value="NZ_VJVZ01000008.1"/>
</dbReference>
<dbReference type="InterPro" id="IPR013325">
    <property type="entry name" value="RNA_pol_sigma_r2"/>
</dbReference>
<evidence type="ECO:0000256" key="2">
    <source>
        <dbReference type="ARBA" id="ARBA00023082"/>
    </source>
</evidence>
<organism evidence="5 6">
    <name type="scientific">Flavobacterium zepuense</name>
    <dbReference type="NCBI Taxonomy" id="2593302"/>
    <lineage>
        <taxon>Bacteria</taxon>
        <taxon>Pseudomonadati</taxon>
        <taxon>Bacteroidota</taxon>
        <taxon>Flavobacteriia</taxon>
        <taxon>Flavobacteriales</taxon>
        <taxon>Flavobacteriaceae</taxon>
        <taxon>Flavobacterium</taxon>
    </lineage>
</organism>
<proteinExistence type="predicted"/>
<dbReference type="GO" id="GO:0016987">
    <property type="term" value="F:sigma factor activity"/>
    <property type="evidence" value="ECO:0007669"/>
    <property type="project" value="UniProtKB-KW"/>
</dbReference>
<evidence type="ECO:0000256" key="3">
    <source>
        <dbReference type="ARBA" id="ARBA00023163"/>
    </source>
</evidence>
<dbReference type="SUPFAM" id="SSF88946">
    <property type="entry name" value="Sigma2 domain of RNA polymerase sigma factors"/>
    <property type="match status" value="1"/>
</dbReference>
<evidence type="ECO:0000256" key="1">
    <source>
        <dbReference type="ARBA" id="ARBA00023015"/>
    </source>
</evidence>
<dbReference type="Proteomes" id="UP000320643">
    <property type="component" value="Unassembled WGS sequence"/>
</dbReference>
<dbReference type="Pfam" id="PF04542">
    <property type="entry name" value="Sigma70_r2"/>
    <property type="match status" value="1"/>
</dbReference>
<protein>
    <recommendedName>
        <fullName evidence="4">RNA polymerase sigma-70 region 2 domain-containing protein</fullName>
    </recommendedName>
</protein>
<dbReference type="OrthoDB" id="665981at2"/>
<evidence type="ECO:0000313" key="5">
    <source>
        <dbReference type="EMBL" id="TRW23605.1"/>
    </source>
</evidence>
<feature type="domain" description="RNA polymerase sigma-70 region 2" evidence="4">
    <location>
        <begin position="27"/>
        <end position="87"/>
    </location>
</feature>
<keyword evidence="3" id="KW-0804">Transcription</keyword>
<dbReference type="PANTHER" id="PTHR43133">
    <property type="entry name" value="RNA POLYMERASE ECF-TYPE SIGMA FACTO"/>
    <property type="match status" value="1"/>
</dbReference>
<dbReference type="Gene3D" id="1.10.1740.10">
    <property type="match status" value="1"/>
</dbReference>
<dbReference type="GO" id="GO:0006352">
    <property type="term" value="P:DNA-templated transcription initiation"/>
    <property type="evidence" value="ECO:0007669"/>
    <property type="project" value="InterPro"/>
</dbReference>
<evidence type="ECO:0000259" key="4">
    <source>
        <dbReference type="Pfam" id="PF04542"/>
    </source>
</evidence>
<accession>A0A552UZG0</accession>
<reference evidence="5 6" key="1">
    <citation type="submission" date="2019-07" db="EMBL/GenBank/DDBJ databases">
        <title>Flavobacterium sp. nov., isolated from glacier ice.</title>
        <authorList>
            <person name="Liu Q."/>
            <person name="Xin Y.-H."/>
        </authorList>
    </citation>
    <scope>NUCLEOTIDE SEQUENCE [LARGE SCALE GENOMIC DNA]</scope>
    <source>
        <strain evidence="5 6">ZT4R6</strain>
    </source>
</reference>
<comment type="caution">
    <text evidence="5">The sequence shown here is derived from an EMBL/GenBank/DDBJ whole genome shotgun (WGS) entry which is preliminary data.</text>
</comment>
<dbReference type="InterPro" id="IPR007627">
    <property type="entry name" value="RNA_pol_sigma70_r2"/>
</dbReference>
<evidence type="ECO:0000313" key="6">
    <source>
        <dbReference type="Proteomes" id="UP000320643"/>
    </source>
</evidence>
<keyword evidence="2" id="KW-0731">Sigma factor</keyword>
<gene>
    <name evidence="5" type="ORF">FMM05_13165</name>
</gene>